<dbReference type="PANTHER" id="PTHR44843:SF14">
    <property type="entry name" value="METHYLTRANSFERASE TYPE 11 DOMAIN-CONTAINING PROTEIN"/>
    <property type="match status" value="1"/>
</dbReference>
<dbReference type="Gene3D" id="3.40.50.150">
    <property type="entry name" value="Vaccinia Virus protein VP39"/>
    <property type="match status" value="2"/>
</dbReference>
<feature type="transmembrane region" description="Helical" evidence="2">
    <location>
        <begin position="730"/>
        <end position="752"/>
    </location>
</feature>
<accession>A0A8J5LNE3</accession>
<keyword evidence="2" id="KW-1133">Transmembrane helix</keyword>
<evidence type="ECO:0000313" key="6">
    <source>
        <dbReference type="Proteomes" id="UP000734854"/>
    </source>
</evidence>
<feature type="region of interest" description="Disordered" evidence="1">
    <location>
        <begin position="56"/>
        <end position="79"/>
    </location>
</feature>
<keyword evidence="2" id="KW-0472">Membrane</keyword>
<proteinExistence type="predicted"/>
<feature type="region of interest" description="Disordered" evidence="1">
    <location>
        <begin position="830"/>
        <end position="849"/>
    </location>
</feature>
<dbReference type="Proteomes" id="UP000734854">
    <property type="component" value="Unassembled WGS sequence"/>
</dbReference>
<gene>
    <name evidence="5" type="ORF">ZIOFF_016653</name>
</gene>
<dbReference type="InterPro" id="IPR057192">
    <property type="entry name" value="DUF7870"/>
</dbReference>
<feature type="domain" description="DUF7870" evidence="4">
    <location>
        <begin position="418"/>
        <end position="514"/>
    </location>
</feature>
<dbReference type="SUPFAM" id="SSF53335">
    <property type="entry name" value="S-adenosyl-L-methionine-dependent methyltransferases"/>
    <property type="match status" value="2"/>
</dbReference>
<dbReference type="Pfam" id="PF25276">
    <property type="entry name" value="DUF7870"/>
    <property type="match status" value="2"/>
</dbReference>
<evidence type="ECO:0000256" key="1">
    <source>
        <dbReference type="SAM" id="MobiDB-lite"/>
    </source>
</evidence>
<evidence type="ECO:0008006" key="7">
    <source>
        <dbReference type="Google" id="ProtNLM"/>
    </source>
</evidence>
<feature type="region of interest" description="Disordered" evidence="1">
    <location>
        <begin position="1"/>
        <end position="28"/>
    </location>
</feature>
<keyword evidence="6" id="KW-1185">Reference proteome</keyword>
<keyword evidence="2" id="KW-0812">Transmembrane</keyword>
<evidence type="ECO:0000259" key="3">
    <source>
        <dbReference type="Pfam" id="PF08241"/>
    </source>
</evidence>
<protein>
    <recommendedName>
        <fullName evidence="7">Methyltransferase type 11 domain-containing protein</fullName>
    </recommendedName>
</protein>
<feature type="domain" description="Methyltransferase type 11" evidence="3">
    <location>
        <begin position="285"/>
        <end position="336"/>
    </location>
</feature>
<organism evidence="5 6">
    <name type="scientific">Zingiber officinale</name>
    <name type="common">Ginger</name>
    <name type="synonym">Amomum zingiber</name>
    <dbReference type="NCBI Taxonomy" id="94328"/>
    <lineage>
        <taxon>Eukaryota</taxon>
        <taxon>Viridiplantae</taxon>
        <taxon>Streptophyta</taxon>
        <taxon>Embryophyta</taxon>
        <taxon>Tracheophyta</taxon>
        <taxon>Spermatophyta</taxon>
        <taxon>Magnoliopsida</taxon>
        <taxon>Liliopsida</taxon>
        <taxon>Zingiberales</taxon>
        <taxon>Zingiberaceae</taxon>
        <taxon>Zingiber</taxon>
    </lineage>
</organism>
<evidence type="ECO:0000313" key="5">
    <source>
        <dbReference type="EMBL" id="KAG6526652.1"/>
    </source>
</evidence>
<sequence length="849" mass="93594">MLPPRSTVGSLDGSDCRPNERPRSRRGLPSRTFFRHIYPPFFVVISADDEAAIAKEGEKEGEGDAGEAEEHSRNGERESRMKFAGETAMDRHFTPFPVFYFACFPSPRPLVGANHTSARFCAQIVIHRYSLICYFPAMEPAEKRCSVGNLLVRALLIFVSVFLLRFVYVVTIYGGSCTAGDNCFFSLPGESLALAGSSGGVVASSSIASADAGLGYPADPAVRSLWTSREWRKAVEFYSSVMQDLVVEGFLSQDSKCLCVDTPAGYEVLALKEIGVPDAVGIAKKSAPPLVVAGGDPLFLPFKNATFDFVFAGQSLDQSKWPADLAAEIARTLRPHWFLVVLTTSAGDSYSLHSLAQLFPGFINVRSRDINHWDSKSQPLREIVFQKQEGVHIVFTKVNSHDECPVLEHKLQILQLAEPLIEEEPLKPWITLKRNIQNVKYLPSIADISFKQRYIYVDVGARSYGSSIGSWFRKQYPKQNHTFEIYAIEADTAFHKEYATKKGVNLLPFAAWVRNETLTFEINHDPDNHDVEQGRGMGRIRPFGASDGRVSTGSVHAIQGFDFAAWLKRTFTEKDYVVMKMDVEGTEFDLIPRLFKTGAICLIDELFLECHYNRWQKCCPGQRSPKYQNTYGKCLKLFTSLRDSGVLFFIVAVKETLLCSLFHASEVFCSGTSIKYDLFSQSQAFTNALEVRSPDPDPAGPTAVTVALAQLLLSWALLVHALSMLIRLMLLLLLLVVCYLAIVVVKFLLVIVQGCGCSRDEEVNVSAPELSLRGHNQDAPSHSASSLGAAGLAEDVARVGSQDLPSADAAAVLLHLATEVDNSDNIERAARQDAGQAASQAVAHRSTDA</sequence>
<dbReference type="GO" id="GO:0008757">
    <property type="term" value="F:S-adenosylmethionine-dependent methyltransferase activity"/>
    <property type="evidence" value="ECO:0007669"/>
    <property type="project" value="InterPro"/>
</dbReference>
<dbReference type="PANTHER" id="PTHR44843">
    <property type="entry name" value="METHYLTRANSFERASE"/>
    <property type="match status" value="1"/>
</dbReference>
<dbReference type="AlphaFoldDB" id="A0A8J5LNE3"/>
<evidence type="ECO:0000259" key="4">
    <source>
        <dbReference type="Pfam" id="PF25276"/>
    </source>
</evidence>
<dbReference type="InterPro" id="IPR029063">
    <property type="entry name" value="SAM-dependent_MTases_sf"/>
</dbReference>
<feature type="domain" description="DUF7870" evidence="4">
    <location>
        <begin position="557"/>
        <end position="646"/>
    </location>
</feature>
<evidence type="ECO:0000256" key="2">
    <source>
        <dbReference type="SAM" id="Phobius"/>
    </source>
</evidence>
<dbReference type="EMBL" id="JACMSC010000004">
    <property type="protein sequence ID" value="KAG6526652.1"/>
    <property type="molecule type" value="Genomic_DNA"/>
</dbReference>
<name>A0A8J5LNE3_ZINOF</name>
<comment type="caution">
    <text evidence="5">The sequence shown here is derived from an EMBL/GenBank/DDBJ whole genome shotgun (WGS) entry which is preliminary data.</text>
</comment>
<dbReference type="Pfam" id="PF08241">
    <property type="entry name" value="Methyltransf_11"/>
    <property type="match status" value="1"/>
</dbReference>
<reference evidence="5 6" key="1">
    <citation type="submission" date="2020-08" db="EMBL/GenBank/DDBJ databases">
        <title>Plant Genome Project.</title>
        <authorList>
            <person name="Zhang R.-G."/>
        </authorList>
    </citation>
    <scope>NUCLEOTIDE SEQUENCE [LARGE SCALE GENOMIC DNA]</scope>
    <source>
        <tissue evidence="5">Rhizome</tissue>
    </source>
</reference>
<dbReference type="InterPro" id="IPR013216">
    <property type="entry name" value="Methyltransf_11"/>
</dbReference>